<keyword evidence="2 3" id="KW-0413">Isomerase</keyword>
<name>A0ABW8VSA2_9BACI</name>
<accession>A0ABW8VSA2</accession>
<proteinExistence type="inferred from homology"/>
<dbReference type="EC" id="5.3.2.-" evidence="3"/>
<comment type="caution">
    <text evidence="5">The sequence shown here is derived from an EMBL/GenBank/DDBJ whole genome shotgun (WGS) entry which is preliminary data.</text>
</comment>
<dbReference type="PANTHER" id="PTHR35530:SF1">
    <property type="entry name" value="2-HYDROXYMUCONATE TAUTOMERASE"/>
    <property type="match status" value="1"/>
</dbReference>
<protein>
    <recommendedName>
        <fullName evidence="3">Tautomerase</fullName>
        <ecNumber evidence="3">5.3.2.-</ecNumber>
    </recommendedName>
</protein>
<comment type="similarity">
    <text evidence="1 3">Belongs to the 4-oxalocrotonate tautomerase family.</text>
</comment>
<dbReference type="PANTHER" id="PTHR35530">
    <property type="entry name" value="TAUTOMERASE-RELATED"/>
    <property type="match status" value="1"/>
</dbReference>
<dbReference type="NCBIfam" id="TIGR00013">
    <property type="entry name" value="taut"/>
    <property type="match status" value="1"/>
</dbReference>
<organism evidence="5 6">
    <name type="scientific">Rossellomorea oryzaecorticis</name>
    <dbReference type="NCBI Taxonomy" id="1396505"/>
    <lineage>
        <taxon>Bacteria</taxon>
        <taxon>Bacillati</taxon>
        <taxon>Bacillota</taxon>
        <taxon>Bacilli</taxon>
        <taxon>Bacillales</taxon>
        <taxon>Bacillaceae</taxon>
        <taxon>Rossellomorea</taxon>
    </lineage>
</organism>
<dbReference type="SUPFAM" id="SSF55331">
    <property type="entry name" value="Tautomerase/MIF"/>
    <property type="match status" value="1"/>
</dbReference>
<feature type="domain" description="4-oxalocrotonate tautomerase-like" evidence="4">
    <location>
        <begin position="2"/>
        <end position="55"/>
    </location>
</feature>
<evidence type="ECO:0000259" key="4">
    <source>
        <dbReference type="Pfam" id="PF01361"/>
    </source>
</evidence>
<dbReference type="RefSeq" id="WP_064563891.1">
    <property type="nucleotide sequence ID" value="NZ_JBJOSA010000006.1"/>
</dbReference>
<evidence type="ECO:0000313" key="5">
    <source>
        <dbReference type="EMBL" id="MFL8937150.1"/>
    </source>
</evidence>
<dbReference type="EMBL" id="JBJOSA010000006">
    <property type="protein sequence ID" value="MFL8937150.1"/>
    <property type="molecule type" value="Genomic_DNA"/>
</dbReference>
<dbReference type="InterPro" id="IPR014347">
    <property type="entry name" value="Tautomerase/MIF_sf"/>
</dbReference>
<dbReference type="Proteomes" id="UP001628668">
    <property type="component" value="Unassembled WGS sequence"/>
</dbReference>
<sequence length="60" mass="6901">MPIIHIEILEGRSDEKVRELINGITEITVQTLNVKPDQVRVIIHPIPRRYWGVGGITKEE</sequence>
<dbReference type="Gene3D" id="3.30.429.10">
    <property type="entry name" value="Macrophage Migration Inhibitory Factor"/>
    <property type="match status" value="1"/>
</dbReference>
<evidence type="ECO:0000256" key="1">
    <source>
        <dbReference type="ARBA" id="ARBA00006723"/>
    </source>
</evidence>
<evidence type="ECO:0000256" key="2">
    <source>
        <dbReference type="ARBA" id="ARBA00023235"/>
    </source>
</evidence>
<reference evidence="5 6" key="1">
    <citation type="submission" date="2024-12" db="EMBL/GenBank/DDBJ databases">
        <authorList>
            <person name="Li X."/>
            <person name="Zhang D."/>
        </authorList>
    </citation>
    <scope>NUCLEOTIDE SEQUENCE [LARGE SCALE GENOMIC DNA]</scope>
    <source>
        <strain evidence="5 6">JCM19602</strain>
    </source>
</reference>
<dbReference type="InterPro" id="IPR018191">
    <property type="entry name" value="4-OT"/>
</dbReference>
<dbReference type="InterPro" id="IPR004370">
    <property type="entry name" value="4-OT-like_dom"/>
</dbReference>
<evidence type="ECO:0000256" key="3">
    <source>
        <dbReference type="RuleBase" id="RU362032"/>
    </source>
</evidence>
<evidence type="ECO:0000313" key="6">
    <source>
        <dbReference type="Proteomes" id="UP001628668"/>
    </source>
</evidence>
<gene>
    <name evidence="5" type="ORF">ACKA06_10150</name>
</gene>
<keyword evidence="6" id="KW-1185">Reference proteome</keyword>
<dbReference type="Pfam" id="PF01361">
    <property type="entry name" value="Tautomerase"/>
    <property type="match status" value="1"/>
</dbReference>